<dbReference type="InterPro" id="IPR008979">
    <property type="entry name" value="Galactose-bd-like_sf"/>
</dbReference>
<dbReference type="SUPFAM" id="SSF49785">
    <property type="entry name" value="Galactose-binding domain-like"/>
    <property type="match status" value="1"/>
</dbReference>
<dbReference type="InParanoid" id="A2EEV4"/>
<evidence type="ECO:0000256" key="4">
    <source>
        <dbReference type="SAM" id="Phobius"/>
    </source>
</evidence>
<reference evidence="6" key="2">
    <citation type="journal article" date="2007" name="Science">
        <title>Draft genome sequence of the sexually transmitted pathogen Trichomonas vaginalis.</title>
        <authorList>
            <person name="Carlton J.M."/>
            <person name="Hirt R.P."/>
            <person name="Silva J.C."/>
            <person name="Delcher A.L."/>
            <person name="Schatz M."/>
            <person name="Zhao Q."/>
            <person name="Wortman J.R."/>
            <person name="Bidwell S.L."/>
            <person name="Alsmark U.C.M."/>
            <person name="Besteiro S."/>
            <person name="Sicheritz-Ponten T."/>
            <person name="Noel C.J."/>
            <person name="Dacks J.B."/>
            <person name="Foster P.G."/>
            <person name="Simillion C."/>
            <person name="Van de Peer Y."/>
            <person name="Miranda-Saavedra D."/>
            <person name="Barton G.J."/>
            <person name="Westrop G.D."/>
            <person name="Mueller S."/>
            <person name="Dessi D."/>
            <person name="Fiori P.L."/>
            <person name="Ren Q."/>
            <person name="Paulsen I."/>
            <person name="Zhang H."/>
            <person name="Bastida-Corcuera F.D."/>
            <person name="Simoes-Barbosa A."/>
            <person name="Brown M.T."/>
            <person name="Hayes R.D."/>
            <person name="Mukherjee M."/>
            <person name="Okumura C.Y."/>
            <person name="Schneider R."/>
            <person name="Smith A.J."/>
            <person name="Vanacova S."/>
            <person name="Villalvazo M."/>
            <person name="Haas B.J."/>
            <person name="Pertea M."/>
            <person name="Feldblyum T.V."/>
            <person name="Utterback T.R."/>
            <person name="Shu C.L."/>
            <person name="Osoegawa K."/>
            <person name="de Jong P.J."/>
            <person name="Hrdy I."/>
            <person name="Horvathova L."/>
            <person name="Zubacova Z."/>
            <person name="Dolezal P."/>
            <person name="Malik S.B."/>
            <person name="Logsdon J.M. Jr."/>
            <person name="Henze K."/>
            <person name="Gupta A."/>
            <person name="Wang C.C."/>
            <person name="Dunne R.L."/>
            <person name="Upcroft J.A."/>
            <person name="Upcroft P."/>
            <person name="White O."/>
            <person name="Salzberg S.L."/>
            <person name="Tang P."/>
            <person name="Chiu C.-H."/>
            <person name="Lee Y.-S."/>
            <person name="Embley T.M."/>
            <person name="Coombs G.H."/>
            <person name="Mottram J.C."/>
            <person name="Tachezy J."/>
            <person name="Fraser-Liggett C.M."/>
            <person name="Johnson P.J."/>
        </authorList>
    </citation>
    <scope>NUCLEOTIDE SEQUENCE [LARGE SCALE GENOMIC DNA]</scope>
    <source>
        <strain evidence="6">G3</strain>
    </source>
</reference>
<dbReference type="GO" id="GO:0006508">
    <property type="term" value="P:proteolysis"/>
    <property type="evidence" value="ECO:0000318"/>
    <property type="project" value="GO_Central"/>
</dbReference>
<keyword evidence="4" id="KW-0812">Transmembrane</keyword>
<dbReference type="InterPro" id="IPR036852">
    <property type="entry name" value="Peptidase_S8/S53_dom_sf"/>
</dbReference>
<dbReference type="GO" id="GO:0004252">
    <property type="term" value="F:serine-type endopeptidase activity"/>
    <property type="evidence" value="ECO:0000318"/>
    <property type="project" value="GO_Central"/>
</dbReference>
<feature type="region of interest" description="Disordered" evidence="3">
    <location>
        <begin position="908"/>
        <end position="927"/>
    </location>
</feature>
<dbReference type="PROSITE" id="PS01186">
    <property type="entry name" value="EGF_2"/>
    <property type="match status" value="1"/>
</dbReference>
<dbReference type="InterPro" id="IPR034058">
    <property type="entry name" value="TagA/B/C/D_pept_dom"/>
</dbReference>
<proteinExistence type="inferred from homology"/>
<evidence type="ECO:0000259" key="5">
    <source>
        <dbReference type="PROSITE" id="PS50026"/>
    </source>
</evidence>
<evidence type="ECO:0000313" key="7">
    <source>
        <dbReference type="Proteomes" id="UP000001542"/>
    </source>
</evidence>
<dbReference type="PANTHER" id="PTHR43399:SF4">
    <property type="entry name" value="CELL WALL-ASSOCIATED PROTEASE"/>
    <property type="match status" value="1"/>
</dbReference>
<dbReference type="PANTHER" id="PTHR43399">
    <property type="entry name" value="SUBTILISIN-RELATED"/>
    <property type="match status" value="1"/>
</dbReference>
<keyword evidence="7" id="KW-1185">Reference proteome</keyword>
<feature type="domain" description="EGF-like" evidence="5">
    <location>
        <begin position="736"/>
        <end position="767"/>
    </location>
</feature>
<reference evidence="6" key="1">
    <citation type="submission" date="2006-10" db="EMBL/GenBank/DDBJ databases">
        <authorList>
            <person name="Amadeo P."/>
            <person name="Zhao Q."/>
            <person name="Wortman J."/>
            <person name="Fraser-Liggett C."/>
            <person name="Carlton J."/>
        </authorList>
    </citation>
    <scope>NUCLEOTIDE SEQUENCE</scope>
    <source>
        <strain evidence="6">G3</strain>
    </source>
</reference>
<comment type="caution">
    <text evidence="2">Lacks conserved residue(s) required for the propagation of feature annotation.</text>
</comment>
<dbReference type="PROSITE" id="PS00022">
    <property type="entry name" value="EGF_1"/>
    <property type="match status" value="1"/>
</dbReference>
<dbReference type="InterPro" id="IPR000209">
    <property type="entry name" value="Peptidase_S8/S53_dom"/>
</dbReference>
<comment type="similarity">
    <text evidence="1">Belongs to the peptidase S8 family.</text>
</comment>
<accession>A2EEV4</accession>
<dbReference type="AlphaFoldDB" id="A2EEV4"/>
<dbReference type="VEuPathDB" id="TrichDB:TVAG_213290"/>
<dbReference type="RefSeq" id="XP_001321043.1">
    <property type="nucleotide sequence ID" value="XM_001321008.1"/>
</dbReference>
<dbReference type="InterPro" id="IPR051048">
    <property type="entry name" value="Peptidase_S8/S53_subtilisin"/>
</dbReference>
<feature type="disulfide bond" evidence="2">
    <location>
        <begin position="757"/>
        <end position="766"/>
    </location>
</feature>
<feature type="region of interest" description="Disordered" evidence="3">
    <location>
        <begin position="1000"/>
        <end position="1026"/>
    </location>
</feature>
<evidence type="ECO:0000256" key="3">
    <source>
        <dbReference type="SAM" id="MobiDB-lite"/>
    </source>
</evidence>
<dbReference type="CDD" id="cd04842">
    <property type="entry name" value="Peptidases_S8_Kp43_protease"/>
    <property type="match status" value="1"/>
</dbReference>
<name>A2EEV4_TRIV3</name>
<organism evidence="6 7">
    <name type="scientific">Trichomonas vaginalis (strain ATCC PRA-98 / G3)</name>
    <dbReference type="NCBI Taxonomy" id="412133"/>
    <lineage>
        <taxon>Eukaryota</taxon>
        <taxon>Metamonada</taxon>
        <taxon>Parabasalia</taxon>
        <taxon>Trichomonadida</taxon>
        <taxon>Trichomonadidae</taxon>
        <taxon>Trichomonas</taxon>
    </lineage>
</organism>
<keyword evidence="4" id="KW-0472">Membrane</keyword>
<dbReference type="InterPro" id="IPR000742">
    <property type="entry name" value="EGF"/>
</dbReference>
<sequence>MGYFDIHPLKEKSRILHETSKNGWYFITVLSSLQDFQAQNIVNKYPHVFHDKNRNSNGIYHYYLEEDAFYDMYNSDNFILSKDKFKQSYNLTFSKYHSYHILAPSEWKPFDTCEYQYPYYNCHSISDEDILRINSDPHVQYVYGDTDPVFHSRYTAGYIESGLNYLEYGEDDPRLMVPRPLEGKGLTGENQIVGVLDSNFDFNHTFFYDSNQPYPNSTINTDHRKVVQLSSLSSSTSTEMTHGTFMAGIVVGNTGNNSDMSNQYAGFLPKGKIHAMTFQGLPDPANIITTANETGAKVILAPFGVINNINYADSYDTAAYNNPETLFVISAGNNQIIEYPGASINSLTVATSTYPSSTLESGSETNYVLQNGETQVISIRQLGNLSAYQTTSPLKKYYNLPISETDEEGVIYVDKTCSNSPATKATLYVVFNDTECNVSENSPTWLFNSSDYDSLIALGTASINFTKGDHPQNVIATPSGPTFGTNFRKPDLISNGEFEISARANGTYTGDTSSSSLMSMSLSSSISAASVSGLAGLARQYFTDGYYPTGEPNSDNKLTPSSSLLRACLVNGAKSLISKVVDNTAGFGVPNLQKSLGFDGLGVRFIDNIKMDANGHVTFKVTTTKEADLSVTMAYLDNEQSETTRLRTMTSDIDLVVDSDTQSYIGNDLDGGISDELTTIEKVLIQNAQPSTYTIHLYSQQLTFLDKLPIISLAVSGGFDTSNYVINPLNLQRTDNSSICPVCSSNGECSENGYCECKDGYYGYTCSAQYIDLNSSVSSKIYQISSRKVQWFRIRSKIETERITRIMYADTVWYPYNEVIRLNVQEKPSLHSKTFANGFVQFNGDANLLGYLVYEDPFGNKSVDYYLGLYGLNYKFKFEYYSIPYRTPEITPSPTEIVTPGPTETIEITPTPSNISENGQKENDSQNTKNRVDVIPIVIGVVVGAVALAIIIIVVAIFLKKYYVFGQKSDSADVNFPNIEEVPATGATQAAQYMWTTSVESDSLGSDDNSSDEGKELGFFVGQQEW</sequence>
<dbReference type="Gene3D" id="2.60.120.380">
    <property type="match status" value="1"/>
</dbReference>
<dbReference type="Pfam" id="PF00082">
    <property type="entry name" value="Peptidase_S8"/>
    <property type="match status" value="1"/>
</dbReference>
<evidence type="ECO:0000313" key="6">
    <source>
        <dbReference type="EMBL" id="EAY08820.1"/>
    </source>
</evidence>
<dbReference type="SUPFAM" id="SSF52743">
    <property type="entry name" value="Subtilisin-like"/>
    <property type="match status" value="1"/>
</dbReference>
<evidence type="ECO:0000256" key="2">
    <source>
        <dbReference type="PROSITE-ProRule" id="PRU00076"/>
    </source>
</evidence>
<dbReference type="EMBL" id="DS113370">
    <property type="protein sequence ID" value="EAY08820.1"/>
    <property type="molecule type" value="Genomic_DNA"/>
</dbReference>
<evidence type="ECO:0000256" key="1">
    <source>
        <dbReference type="ARBA" id="ARBA00011073"/>
    </source>
</evidence>
<protein>
    <submittedName>
        <fullName evidence="6">Clan SB, family S8, subtilisin-like serine peptidase</fullName>
    </submittedName>
</protein>
<dbReference type="OrthoDB" id="2015864at2759"/>
<dbReference type="PROSITE" id="PS50026">
    <property type="entry name" value="EGF_3"/>
    <property type="match status" value="1"/>
</dbReference>
<feature type="transmembrane region" description="Helical" evidence="4">
    <location>
        <begin position="934"/>
        <end position="959"/>
    </location>
</feature>
<keyword evidence="2" id="KW-1015">Disulfide bond</keyword>
<dbReference type="Proteomes" id="UP000001542">
    <property type="component" value="Unassembled WGS sequence"/>
</dbReference>
<dbReference type="Gene3D" id="3.40.50.200">
    <property type="entry name" value="Peptidase S8/S53 domain"/>
    <property type="match status" value="1"/>
</dbReference>
<keyword evidence="4" id="KW-1133">Transmembrane helix</keyword>
<dbReference type="KEGG" id="tva:4766728"/>
<dbReference type="VEuPathDB" id="TrichDB:TVAGG3_0061560"/>
<gene>
    <name evidence="6" type="ORF">TVAG_213290</name>
</gene>
<keyword evidence="2" id="KW-0245">EGF-like domain</keyword>